<feature type="transmembrane region" description="Helical" evidence="1">
    <location>
        <begin position="85"/>
        <end position="108"/>
    </location>
</feature>
<comment type="caution">
    <text evidence="2">The sequence shown here is derived from an EMBL/GenBank/DDBJ whole genome shotgun (WGS) entry which is preliminary data.</text>
</comment>
<proteinExistence type="predicted"/>
<evidence type="ECO:0000256" key="1">
    <source>
        <dbReference type="SAM" id="Phobius"/>
    </source>
</evidence>
<evidence type="ECO:0000313" key="2">
    <source>
        <dbReference type="EMBL" id="KAK0491969.1"/>
    </source>
</evidence>
<dbReference type="Proteomes" id="UP001175228">
    <property type="component" value="Unassembled WGS sequence"/>
</dbReference>
<protein>
    <submittedName>
        <fullName evidence="2">Uncharacterized protein</fullName>
    </submittedName>
</protein>
<name>A0AA39UPP0_9AGAR</name>
<keyword evidence="1" id="KW-0472">Membrane</keyword>
<keyword evidence="1" id="KW-0812">Transmembrane</keyword>
<feature type="transmembrane region" description="Helical" evidence="1">
    <location>
        <begin position="52"/>
        <end position="73"/>
    </location>
</feature>
<feature type="transmembrane region" description="Helical" evidence="1">
    <location>
        <begin position="233"/>
        <end position="252"/>
    </location>
</feature>
<feature type="transmembrane region" description="Helical" evidence="1">
    <location>
        <begin position="191"/>
        <end position="212"/>
    </location>
</feature>
<keyword evidence="3" id="KW-1185">Reference proteome</keyword>
<reference evidence="2" key="1">
    <citation type="submission" date="2023-06" db="EMBL/GenBank/DDBJ databases">
        <authorList>
            <consortium name="Lawrence Berkeley National Laboratory"/>
            <person name="Ahrendt S."/>
            <person name="Sahu N."/>
            <person name="Indic B."/>
            <person name="Wong-Bajracharya J."/>
            <person name="Merenyi Z."/>
            <person name="Ke H.-M."/>
            <person name="Monk M."/>
            <person name="Kocsube S."/>
            <person name="Drula E."/>
            <person name="Lipzen A."/>
            <person name="Balint B."/>
            <person name="Henrissat B."/>
            <person name="Andreopoulos B."/>
            <person name="Martin F.M."/>
            <person name="Harder C.B."/>
            <person name="Rigling D."/>
            <person name="Ford K.L."/>
            <person name="Foster G.D."/>
            <person name="Pangilinan J."/>
            <person name="Papanicolaou A."/>
            <person name="Barry K."/>
            <person name="LaButti K."/>
            <person name="Viragh M."/>
            <person name="Koriabine M."/>
            <person name="Yan M."/>
            <person name="Riley R."/>
            <person name="Champramary S."/>
            <person name="Plett K.L."/>
            <person name="Tsai I.J."/>
            <person name="Slot J."/>
            <person name="Sipos G."/>
            <person name="Plett J."/>
            <person name="Nagy L.G."/>
            <person name="Grigoriev I.V."/>
        </authorList>
    </citation>
    <scope>NUCLEOTIDE SEQUENCE</scope>
    <source>
        <strain evidence="2">HWK02</strain>
    </source>
</reference>
<dbReference type="AlphaFoldDB" id="A0AA39UPP0"/>
<keyword evidence="1" id="KW-1133">Transmembrane helix</keyword>
<gene>
    <name evidence="2" type="ORF">EDD18DRAFT_1185601</name>
</gene>
<feature type="transmembrane region" description="Helical" evidence="1">
    <location>
        <begin position="148"/>
        <end position="171"/>
    </location>
</feature>
<dbReference type="EMBL" id="JAUEPU010000032">
    <property type="protein sequence ID" value="KAK0491969.1"/>
    <property type="molecule type" value="Genomic_DNA"/>
</dbReference>
<accession>A0AA39UPP0</accession>
<organism evidence="2 3">
    <name type="scientific">Armillaria luteobubalina</name>
    <dbReference type="NCBI Taxonomy" id="153913"/>
    <lineage>
        <taxon>Eukaryota</taxon>
        <taxon>Fungi</taxon>
        <taxon>Dikarya</taxon>
        <taxon>Basidiomycota</taxon>
        <taxon>Agaricomycotina</taxon>
        <taxon>Agaricomycetes</taxon>
        <taxon>Agaricomycetidae</taxon>
        <taxon>Agaricales</taxon>
        <taxon>Marasmiineae</taxon>
        <taxon>Physalacriaceae</taxon>
        <taxon>Armillaria</taxon>
    </lineage>
</organism>
<evidence type="ECO:0000313" key="3">
    <source>
        <dbReference type="Proteomes" id="UP001175228"/>
    </source>
</evidence>
<sequence length="352" mass="38816">MFRIYESFYILCSLIFLRSYPMSSTSDSTPDLTGEETAIIFGVLDVYFNEIIVYALMHGIYTCILATTLWNIFSSNTSKNGASRVLMVFAIILLYILSTIAFAVSLVLRFNSQWTAVQISAGVTGIIGTIIADGAMIWRCFIVWGGRWFIVFIPILCLIAETVVKSLQVYHNLHDVIENDELSEFGSRIDWTTLYLSLVLATTLMCTLLIVYRILSVGGIKAGLRSYRGVVEVVVESAALYSAALIIYIAFISRNMLGSSYVDIITASIRGIAPTLLVGRVAAGHARPNDTWKESRLSSLHFGNPGRTQMSVMSTTGSVTQSVMFPEREIPGNDTSLDSAARRTLEAKMEGV</sequence>
<feature type="transmembrane region" description="Helical" evidence="1">
    <location>
        <begin position="114"/>
        <end position="136"/>
    </location>
</feature>